<evidence type="ECO:0000313" key="1">
    <source>
        <dbReference type="EMBL" id="QNR53859.1"/>
    </source>
</evidence>
<accession>A0A7H0XFR9</accession>
<reference evidence="1 2" key="1">
    <citation type="submission" date="2020-07" db="EMBL/GenBank/DDBJ databases">
        <authorList>
            <person name="Martino G."/>
            <person name="Holtappels D."/>
            <person name="Wagemans J."/>
            <person name="Lavigne R."/>
            <person name="Turina M."/>
            <person name="Ciuffo M."/>
        </authorList>
    </citation>
    <scope>NUCLEOTIDE SEQUENCE [LARGE SCALE GENOMIC DNA]</scope>
</reference>
<gene>
    <name evidence="1" type="ORF">phiK7A1_071</name>
</gene>
<proteinExistence type="predicted"/>
<protein>
    <submittedName>
        <fullName evidence="1">RNA polymerase</fullName>
    </submittedName>
</protein>
<dbReference type="Proteomes" id="UP000516415">
    <property type="component" value="Segment"/>
</dbReference>
<sequence length="216" mass="23926">MPVVSRSQICISMMQTVTVLLALSTSDSVSTVNCTIKLIRVNKIRHTDSMDMVASVASTVKRETKGLAALIKRLQQLDGSQVEVGFFEEDRYGPENNNLPVALVAYLNEYGHSLGPQGVPERPFMHETFGDRMSQFHMARAMKQIYITAITDGRGVQSLLKKLGKMVGDMLEVAIDDYPGHNSPTTIARKGKDDPLRDTDKMINSVKFQVHKGGKK</sequence>
<dbReference type="EMBL" id="MT740307">
    <property type="protein sequence ID" value="QNR53859.1"/>
    <property type="molecule type" value="Genomic_DNA"/>
</dbReference>
<organism evidence="1 2">
    <name type="scientific">Pseudomonas phage phiK7A1</name>
    <dbReference type="NCBI Taxonomy" id="2759194"/>
    <lineage>
        <taxon>Viruses</taxon>
        <taxon>Duplodnaviria</taxon>
        <taxon>Heunggongvirae</taxon>
        <taxon>Uroviricota</taxon>
        <taxon>Caudoviricetes</taxon>
        <taxon>Vandenendeviridae</taxon>
        <taxon>Gorskivirinae</taxon>
        <taxon>Torinovirus</taxon>
        <taxon>Torinovirus K7A1</taxon>
    </lineage>
</organism>
<evidence type="ECO:0000313" key="2">
    <source>
        <dbReference type="Proteomes" id="UP000516415"/>
    </source>
</evidence>
<keyword evidence="2" id="KW-1185">Reference proteome</keyword>
<name>A0A7H0XFR9_9CAUD</name>